<dbReference type="AlphaFoldDB" id="A0A1Z4BPB2"/>
<dbReference type="InterPro" id="IPR016024">
    <property type="entry name" value="ARM-type_fold"/>
</dbReference>
<dbReference type="Pfam" id="PF13646">
    <property type="entry name" value="HEAT_2"/>
    <property type="match status" value="1"/>
</dbReference>
<gene>
    <name evidence="1" type="ORF">CBG49_08590</name>
</gene>
<evidence type="ECO:0008006" key="3">
    <source>
        <dbReference type="Google" id="ProtNLM"/>
    </source>
</evidence>
<dbReference type="EMBL" id="CP022022">
    <property type="protein sequence ID" value="ASF43131.1"/>
    <property type="molecule type" value="Genomic_DNA"/>
</dbReference>
<sequence length="610" mass="70475">MKPLYDLQQELNRLFIAGSKFAKNDPRLQKHVPILKKLGEKAPVFNKLAQEVESLLQVESTQAAEKLLNVATLLYSVLYTQGVTVEAEAEKSEQVPTIALADVNTTYSYLQLKRVLQALTESKSGRLEVLKDAFERKLFDDSRTYGYLSYALADKYTELADYVEETIIPTCGKAMLPFLLLDFRLEDKTEHIRRLRLLHQLGYEGIDVLVDKIFAENLPNLQAEAVIILSDKKDEKTEDFIISLASDKNKVVRGAAYKALAKLGTQRSIDKLYELYSNNKQKGNAELLANAIATVPLPSHYQSFVQKVREYFEALLAMDDSDEKAVVAAFERLPIELEVLKYKDYPETYALLGEMFGNKLFNVMAKKRSVTNYHIIPRLVDVLDTFKQEKIISFYEQYTDTLVHSDWAYPLFTDYFYRILNGEAEYSKEKIYEIFAPQFGKVLAHYDAIEGLAGTKGGYAVGFFYKKLRPITPDKIDSRWADLFYNYLLSLKKCDDNYSLEALKVLSNLEENSSRLNKLILEILPKASIYKKEILYYLIAKSNIPNKFEVLYESIAKIPKGYHYYYNNIIEDENFWKSFPKEYAKKFRELYEKTKNDLFENIADQIEKSL</sequence>
<name>A0A1Z4BPB2_9FLAO</name>
<dbReference type="Proteomes" id="UP000197007">
    <property type="component" value="Chromosome"/>
</dbReference>
<dbReference type="RefSeq" id="WP_088594176.1">
    <property type="nucleotide sequence ID" value="NZ_CP022022.1"/>
</dbReference>
<dbReference type="KEGG" id="capn:CBG49_08590"/>
<evidence type="ECO:0000313" key="1">
    <source>
        <dbReference type="EMBL" id="ASF43131.1"/>
    </source>
</evidence>
<proteinExistence type="predicted"/>
<dbReference type="Gene3D" id="1.25.10.10">
    <property type="entry name" value="Leucine-rich Repeat Variant"/>
    <property type="match status" value="1"/>
</dbReference>
<evidence type="ECO:0000313" key="2">
    <source>
        <dbReference type="Proteomes" id="UP000197007"/>
    </source>
</evidence>
<keyword evidence="2" id="KW-1185">Reference proteome</keyword>
<protein>
    <recommendedName>
        <fullName evidence="3">HEAT repeat domain-containing protein</fullName>
    </recommendedName>
</protein>
<organism evidence="1 2">
    <name type="scientific">Capnocytophaga endodontalis</name>
    <dbReference type="NCBI Taxonomy" id="2708117"/>
    <lineage>
        <taxon>Bacteria</taxon>
        <taxon>Pseudomonadati</taxon>
        <taxon>Bacteroidota</taxon>
        <taxon>Flavobacteriia</taxon>
        <taxon>Flavobacteriales</taxon>
        <taxon>Flavobacteriaceae</taxon>
        <taxon>Capnocytophaga</taxon>
    </lineage>
</organism>
<accession>A0A1Z4BPB2</accession>
<reference evidence="2" key="1">
    <citation type="submission" date="2017-06" db="EMBL/GenBank/DDBJ databases">
        <title>Complete genome sequence of Capnocytophaga sp. KCOM 1579 (=ChDC OS43) isolated from a human refractory periapical abscess lesion.</title>
        <authorList>
            <person name="Kook J.-K."/>
            <person name="Park S.-N."/>
            <person name="Lim Y.K."/>
            <person name="Roh H."/>
        </authorList>
    </citation>
    <scope>NUCLEOTIDE SEQUENCE [LARGE SCALE GENOMIC DNA]</scope>
    <source>
        <strain evidence="2">ChDC OS43</strain>
    </source>
</reference>
<dbReference type="InterPro" id="IPR011989">
    <property type="entry name" value="ARM-like"/>
</dbReference>
<dbReference type="SUPFAM" id="SSF48371">
    <property type="entry name" value="ARM repeat"/>
    <property type="match status" value="2"/>
</dbReference>